<dbReference type="SUPFAM" id="SSF143791">
    <property type="entry name" value="DUSP-like"/>
    <property type="match status" value="1"/>
</dbReference>
<comment type="function">
    <text evidence="16">Deubiquitinating enzyme that removes conjugated ubiquitin from target proteins. Deubiquitinates PDPK1. Deubiquitinates TRIM21. Deubiquitinates receptor ADORA2A which increases the amount of functional receptor at the cell surface. Deubiquitinates HAS2. Deubiquitinates RHEB in response to EGF signaling, promoting mTORC1 signaling. May regulate mRNA splicing through deubiquitination of the U4 spliceosomal protein PRPF3. This may prevent its recognition by the U5 component PRPF8 thereby destabilizing interactions within the U4/U6.U5 snRNP. May also play a role in the regulation of quality control in the ER.</text>
</comment>
<dbReference type="FunFam" id="3.90.70.10:FF:000013">
    <property type="entry name" value="ubiquitin carboxyl-terminal hydrolase 15 isoform X1"/>
    <property type="match status" value="1"/>
</dbReference>
<accession>A0A7K9ERP5</accession>
<evidence type="ECO:0000256" key="1">
    <source>
        <dbReference type="ARBA" id="ARBA00000707"/>
    </source>
</evidence>
<dbReference type="EC" id="3.4.19.12" evidence="18"/>
<keyword evidence="22" id="KW-1185">Reference proteome</keyword>
<dbReference type="PROSITE" id="PS51283">
    <property type="entry name" value="DUSP"/>
    <property type="match status" value="1"/>
</dbReference>
<dbReference type="SUPFAM" id="SSF54001">
    <property type="entry name" value="Cysteine proteinases"/>
    <property type="match status" value="1"/>
</dbReference>
<evidence type="ECO:0000259" key="19">
    <source>
        <dbReference type="PROSITE" id="PS50235"/>
    </source>
</evidence>
<dbReference type="Gene3D" id="3.30.2230.10">
    <property type="entry name" value="DUSP-like"/>
    <property type="match status" value="1"/>
</dbReference>
<dbReference type="GO" id="GO:0046872">
    <property type="term" value="F:metal ion binding"/>
    <property type="evidence" value="ECO:0007669"/>
    <property type="project" value="UniProtKB-KW"/>
</dbReference>
<evidence type="ECO:0000256" key="11">
    <source>
        <dbReference type="ARBA" id="ARBA00022807"/>
    </source>
</evidence>
<evidence type="ECO:0000256" key="18">
    <source>
        <dbReference type="RuleBase" id="RU366025"/>
    </source>
</evidence>
<keyword evidence="5" id="KW-0597">Phosphoprotein</keyword>
<feature type="domain" description="USP" evidence="19">
    <location>
        <begin position="227"/>
        <end position="843"/>
    </location>
</feature>
<feature type="non-terminal residue" evidence="21">
    <location>
        <position position="846"/>
    </location>
</feature>
<evidence type="ECO:0000256" key="9">
    <source>
        <dbReference type="ARBA" id="ARBA00022786"/>
    </source>
</evidence>
<evidence type="ECO:0000256" key="14">
    <source>
        <dbReference type="ARBA" id="ARBA00023242"/>
    </source>
</evidence>
<evidence type="ECO:0000313" key="22">
    <source>
        <dbReference type="Proteomes" id="UP000578343"/>
    </source>
</evidence>
<dbReference type="GO" id="GO:0005634">
    <property type="term" value="C:nucleus"/>
    <property type="evidence" value="ECO:0007669"/>
    <property type="project" value="UniProtKB-SubCell"/>
</dbReference>
<keyword evidence="13" id="KW-0832">Ubl conjugation</keyword>
<keyword evidence="12" id="KW-0862">Zinc</keyword>
<keyword evidence="8" id="KW-0677">Repeat</keyword>
<dbReference type="Gene3D" id="3.90.70.10">
    <property type="entry name" value="Cysteine proteinases"/>
    <property type="match status" value="2"/>
</dbReference>
<keyword evidence="9 18" id="KW-0833">Ubl conjugation pathway</keyword>
<dbReference type="PANTHER" id="PTHR21646:SF45">
    <property type="entry name" value="UBIQUITIN CARBOXYL-TERMINAL HYDROLASE 4"/>
    <property type="match status" value="1"/>
</dbReference>
<dbReference type="InterPro" id="IPR001394">
    <property type="entry name" value="Peptidase_C19_UCH"/>
</dbReference>
<dbReference type="CDD" id="cd02674">
    <property type="entry name" value="Peptidase_C19R"/>
    <property type="match status" value="1"/>
</dbReference>
<dbReference type="Pfam" id="PF00443">
    <property type="entry name" value="UCH"/>
    <property type="match status" value="1"/>
</dbReference>
<evidence type="ECO:0000313" key="21">
    <source>
        <dbReference type="EMBL" id="NXG79181.1"/>
    </source>
</evidence>
<keyword evidence="7" id="KW-0479">Metal-binding</keyword>
<evidence type="ECO:0000256" key="15">
    <source>
        <dbReference type="ARBA" id="ARBA00037971"/>
    </source>
</evidence>
<dbReference type="Pfam" id="PF06337">
    <property type="entry name" value="DUSP"/>
    <property type="match status" value="1"/>
</dbReference>
<proteinExistence type="inferred from homology"/>
<feature type="domain" description="DUSP" evidence="20">
    <location>
        <begin position="1"/>
        <end position="46"/>
    </location>
</feature>
<dbReference type="InterPro" id="IPR035927">
    <property type="entry name" value="DUSP-like_sf"/>
</dbReference>
<evidence type="ECO:0000259" key="20">
    <source>
        <dbReference type="PROSITE" id="PS51283"/>
    </source>
</evidence>
<evidence type="ECO:0000256" key="17">
    <source>
        <dbReference type="ARBA" id="ARBA00046862"/>
    </source>
</evidence>
<comment type="catalytic activity">
    <reaction evidence="1 18">
        <text>Thiol-dependent hydrolysis of ester, thioester, amide, peptide and isopeptide bonds formed by the C-terminal Gly of ubiquitin (a 76-residue protein attached to proteins as an intracellular targeting signal).</text>
        <dbReference type="EC" id="3.4.19.12"/>
    </reaction>
</comment>
<comment type="subunit">
    <text evidence="17">Interacts with RB1 (both dephosphorylated and hypophosphorylated forms). Interacts with RBL1 and RBL2. Interacts with ADORA2A (via cytoplasmic C-terminus); the interaction is direct. Interacts with SART3; recruits USP4 to its substrate PRPF3.</text>
</comment>
<evidence type="ECO:0000256" key="4">
    <source>
        <dbReference type="ARBA" id="ARBA00022490"/>
    </source>
</evidence>
<evidence type="ECO:0000256" key="10">
    <source>
        <dbReference type="ARBA" id="ARBA00022801"/>
    </source>
</evidence>
<dbReference type="Proteomes" id="UP000578343">
    <property type="component" value="Unassembled WGS sequence"/>
</dbReference>
<dbReference type="PROSITE" id="PS50235">
    <property type="entry name" value="USP_3"/>
    <property type="match status" value="1"/>
</dbReference>
<dbReference type="InterPro" id="IPR028135">
    <property type="entry name" value="Ub_USP-typ"/>
</dbReference>
<dbReference type="GO" id="GO:0005737">
    <property type="term" value="C:cytoplasm"/>
    <property type="evidence" value="ECO:0007669"/>
    <property type="project" value="UniProtKB-SubCell"/>
</dbReference>
<protein>
    <recommendedName>
        <fullName evidence="18">Ubiquitin carboxyl-terminal hydrolase</fullName>
        <ecNumber evidence="18">3.4.19.12</ecNumber>
    </recommendedName>
</protein>
<dbReference type="GO" id="GO:0006508">
    <property type="term" value="P:proteolysis"/>
    <property type="evidence" value="ECO:0007669"/>
    <property type="project" value="UniProtKB-KW"/>
</dbReference>
<keyword evidence="6 18" id="KW-0645">Protease</keyword>
<dbReference type="GO" id="GO:0016579">
    <property type="term" value="P:protein deubiquitination"/>
    <property type="evidence" value="ECO:0007669"/>
    <property type="project" value="InterPro"/>
</dbReference>
<dbReference type="InterPro" id="IPR038765">
    <property type="entry name" value="Papain-like_cys_pep_sf"/>
</dbReference>
<evidence type="ECO:0000256" key="13">
    <source>
        <dbReference type="ARBA" id="ARBA00022843"/>
    </source>
</evidence>
<comment type="caution">
    <text evidence="21">The sequence shown here is derived from an EMBL/GenBank/DDBJ whole genome shotgun (WGS) entry which is preliminary data.</text>
</comment>
<dbReference type="InterPro" id="IPR018200">
    <property type="entry name" value="USP_CS"/>
</dbReference>
<dbReference type="OrthoDB" id="265776at2759"/>
<dbReference type="Gene3D" id="3.10.20.90">
    <property type="entry name" value="Phosphatidylinositol 3-kinase Catalytic Subunit, Chain A, domain 1"/>
    <property type="match status" value="1"/>
</dbReference>
<keyword evidence="11 18" id="KW-0788">Thiol protease</keyword>
<dbReference type="PROSITE" id="PS00972">
    <property type="entry name" value="USP_1"/>
    <property type="match status" value="1"/>
</dbReference>
<keyword evidence="10 18" id="KW-0378">Hydrolase</keyword>
<evidence type="ECO:0000256" key="16">
    <source>
        <dbReference type="ARBA" id="ARBA00045453"/>
    </source>
</evidence>
<name>A0A7K9ERP5_BARMA</name>
<comment type="subcellular location">
    <subcellularLocation>
        <location evidence="3">Cytoplasm</location>
    </subcellularLocation>
    <subcellularLocation>
        <location evidence="2">Nucleus</location>
    </subcellularLocation>
</comment>
<dbReference type="EMBL" id="VWZK01018852">
    <property type="protein sequence ID" value="NXG79181.1"/>
    <property type="molecule type" value="Genomic_DNA"/>
</dbReference>
<evidence type="ECO:0000256" key="3">
    <source>
        <dbReference type="ARBA" id="ARBA00004496"/>
    </source>
</evidence>
<dbReference type="InterPro" id="IPR006615">
    <property type="entry name" value="Pept_C19_DUSP"/>
</dbReference>
<gene>
    <name evidence="21" type="primary">Usp4</name>
    <name evidence="21" type="ORF">BARMAR_R13002</name>
</gene>
<evidence type="ECO:0000256" key="12">
    <source>
        <dbReference type="ARBA" id="ARBA00022833"/>
    </source>
</evidence>
<dbReference type="AlphaFoldDB" id="A0A7K9ERP5"/>
<evidence type="ECO:0000256" key="8">
    <source>
        <dbReference type="ARBA" id="ARBA00022737"/>
    </source>
</evidence>
<dbReference type="PANTHER" id="PTHR21646">
    <property type="entry name" value="UBIQUITIN CARBOXYL-TERMINAL HYDROLASE"/>
    <property type="match status" value="1"/>
</dbReference>
<evidence type="ECO:0000256" key="7">
    <source>
        <dbReference type="ARBA" id="ARBA00022723"/>
    </source>
</evidence>
<dbReference type="InterPro" id="IPR050185">
    <property type="entry name" value="Ub_carboxyl-term_hydrolase"/>
</dbReference>
<sequence length="846" mass="95800">DPETQSLKEHLIDDLDYVLVPTAAWNKLVTWYGCIDGQQPIVRKVVEYGVFAKHYKVEVYLLELKLCESSDPDNIIRHHFSKVDTLATVEKEMRKLFNIGAEKETRLWSICEHHMYGPLIMPDGTLQDAGLYHGEVILIEVKNENGMWPEQDFLAKSSTATSRNFTTSSKSSASSYSSVSATSVITNGDSSNSYGLNSSHLGRGGSGFVCNSYSCRDSASLSQPGLCGLSNLGNTCFMNSALQCLSNTPPLTEYFLEDKYEAEINQNNPLGMRGEIAEAYAELIKQIWSGRQSHVAPRMFKTQVGRFAPQFSGYQQQDSQELLAFLLDGLHEDLNRVKKKPYLELKDANGRPDSEVAKEAWENHRLRNDSIIVDIFHGLFKSTLVCPKCSKVSVTFDPFCYLTLPLPLRRDRLMEVTLVYADPQHRPVQYRVVVPMMGAISDLCESLSKLSGVPAENMVVTDVYNHRFHKIFQMDEGLNRIMPKDDIFVYEVHKPDEDGSEYVTLSVYFREKTMRQSSNTSGTVLFGQPLLISVSKDKLTVDHLYSVILEQISRYVKLPLAEDYSTPCPDRGTCNGSNGVAEGDVEEMEHQDGGQEGKEKPAEIDLCHSEGCMQVESARDLQPCKKRHFTFSLVNSCGTTEINSIVEGKFLKLNAFSALAVDWDSDTRRLLFDEQEAQAFEKHGSMLQPQKKKAVVALRDCIELFTTMETLGEHDPWYCPNCKKHQQATKKFDLWSLPRILVVHLKRFSYSRYWRDKLDTVVEFPIRGLNMSEFVCDPRAGSYVYDLIAVSNHYGAMGVGHYTAYAKNKVNDKWYYFDDSSVSVASEDQIVTKAAYVLFYQRRNSE</sequence>
<dbReference type="PROSITE" id="PS00973">
    <property type="entry name" value="USP_2"/>
    <property type="match status" value="1"/>
</dbReference>
<evidence type="ECO:0000256" key="6">
    <source>
        <dbReference type="ARBA" id="ARBA00022670"/>
    </source>
</evidence>
<keyword evidence="14" id="KW-0539">Nucleus</keyword>
<reference evidence="21 22" key="1">
    <citation type="submission" date="2019-09" db="EMBL/GenBank/DDBJ databases">
        <title>Bird 10,000 Genomes (B10K) Project - Family phase.</title>
        <authorList>
            <person name="Zhang G."/>
        </authorList>
    </citation>
    <scope>NUCLEOTIDE SEQUENCE [LARGE SCALE GENOMIC DNA]</scope>
    <source>
        <strain evidence="21">B10K-DU-001-21</strain>
        <tissue evidence="21">Muscle</tissue>
    </source>
</reference>
<organism evidence="21 22">
    <name type="scientific">Baryphthengus martii</name>
    <name type="common">Rufous motmot</name>
    <dbReference type="NCBI Taxonomy" id="176943"/>
    <lineage>
        <taxon>Eukaryota</taxon>
        <taxon>Metazoa</taxon>
        <taxon>Chordata</taxon>
        <taxon>Craniata</taxon>
        <taxon>Vertebrata</taxon>
        <taxon>Euteleostomi</taxon>
        <taxon>Archelosauria</taxon>
        <taxon>Archosauria</taxon>
        <taxon>Dinosauria</taxon>
        <taxon>Saurischia</taxon>
        <taxon>Theropoda</taxon>
        <taxon>Coelurosauria</taxon>
        <taxon>Aves</taxon>
        <taxon>Neognathae</taxon>
        <taxon>Neoaves</taxon>
        <taxon>Telluraves</taxon>
        <taxon>Coraciimorphae</taxon>
        <taxon>Coraciiformes</taxon>
        <taxon>Momotidae</taxon>
        <taxon>Baryphthengus</taxon>
    </lineage>
</organism>
<dbReference type="InterPro" id="IPR028889">
    <property type="entry name" value="USP"/>
</dbReference>
<evidence type="ECO:0000256" key="5">
    <source>
        <dbReference type="ARBA" id="ARBA00022553"/>
    </source>
</evidence>
<feature type="non-terminal residue" evidence="21">
    <location>
        <position position="1"/>
    </location>
</feature>
<evidence type="ECO:0000256" key="2">
    <source>
        <dbReference type="ARBA" id="ARBA00004123"/>
    </source>
</evidence>
<comment type="similarity">
    <text evidence="15">Belongs to the peptidase C19 family. USP4 subfamily.</text>
</comment>
<keyword evidence="4" id="KW-0963">Cytoplasm</keyword>
<dbReference type="GO" id="GO:0004843">
    <property type="term" value="F:cysteine-type deubiquitinase activity"/>
    <property type="evidence" value="ECO:0007669"/>
    <property type="project" value="UniProtKB-UniRule"/>
</dbReference>
<dbReference type="Pfam" id="PF14836">
    <property type="entry name" value="Ubiquitin_3"/>
    <property type="match status" value="1"/>
</dbReference>